<evidence type="ECO:0000313" key="2">
    <source>
        <dbReference type="Proteomes" id="UP000604046"/>
    </source>
</evidence>
<comment type="caution">
    <text evidence="1">The sequence shown here is derived from an EMBL/GenBank/DDBJ whole genome shotgun (WGS) entry which is preliminary data.</text>
</comment>
<gene>
    <name evidence="1" type="ORF">SNAT2548_LOCUS34759</name>
</gene>
<evidence type="ECO:0000313" key="1">
    <source>
        <dbReference type="EMBL" id="CAE7611466.1"/>
    </source>
</evidence>
<sequence length="283" mass="31726">MSNESSSNLWPSLRRDLEDLQRRLETADAGILSELTEQLRRIKAALLSVQGETSPLPDSYVASFNMFNSFNQLSIKVLMESHSCPECGSAEHVVASKSALQCRSCGISRCKHCKNMWNVDHRCATSVALSSSWDNFKDLAVYEMQLKPMGFKRCPSCQLACEKQAHDNSYHHKRCQFYEPCNEPPKLEKNCPVCQATGVPCLRPPQAHAARRAEINQRALGLEVKHLREFLEQSDGALVTERTEAVQRPENPFNLEALSQMFCGGPLASCCRVLNSDPPAVRR</sequence>
<accession>A0A812VCB8</accession>
<dbReference type="SUPFAM" id="SSF57850">
    <property type="entry name" value="RING/U-box"/>
    <property type="match status" value="1"/>
</dbReference>
<dbReference type="OrthoDB" id="10009520at2759"/>
<name>A0A812VCB8_9DINO</name>
<organism evidence="1 2">
    <name type="scientific">Symbiodinium natans</name>
    <dbReference type="NCBI Taxonomy" id="878477"/>
    <lineage>
        <taxon>Eukaryota</taxon>
        <taxon>Sar</taxon>
        <taxon>Alveolata</taxon>
        <taxon>Dinophyceae</taxon>
        <taxon>Suessiales</taxon>
        <taxon>Symbiodiniaceae</taxon>
        <taxon>Symbiodinium</taxon>
    </lineage>
</organism>
<protein>
    <submittedName>
        <fullName evidence="1">Uncharacterized protein</fullName>
    </submittedName>
</protein>
<dbReference type="AlphaFoldDB" id="A0A812VCB8"/>
<dbReference type="Proteomes" id="UP000604046">
    <property type="component" value="Unassembled WGS sequence"/>
</dbReference>
<reference evidence="1" key="1">
    <citation type="submission" date="2021-02" db="EMBL/GenBank/DDBJ databases">
        <authorList>
            <person name="Dougan E. K."/>
            <person name="Rhodes N."/>
            <person name="Thang M."/>
            <person name="Chan C."/>
        </authorList>
    </citation>
    <scope>NUCLEOTIDE SEQUENCE</scope>
</reference>
<dbReference type="EMBL" id="CAJNDS010002828">
    <property type="protein sequence ID" value="CAE7611466.1"/>
    <property type="molecule type" value="Genomic_DNA"/>
</dbReference>
<proteinExistence type="predicted"/>
<keyword evidence="2" id="KW-1185">Reference proteome</keyword>